<sequence>MRTTFALLFALMFGSLVGTTLAAGAMILI</sequence>
<dbReference type="Proteomes" id="UP001241603">
    <property type="component" value="Unassembled WGS sequence"/>
</dbReference>
<gene>
    <name evidence="1" type="ORF">QO014_000801</name>
</gene>
<organism evidence="1 2">
    <name type="scientific">Kaistia dalseonensis</name>
    <dbReference type="NCBI Taxonomy" id="410840"/>
    <lineage>
        <taxon>Bacteria</taxon>
        <taxon>Pseudomonadati</taxon>
        <taxon>Pseudomonadota</taxon>
        <taxon>Alphaproteobacteria</taxon>
        <taxon>Hyphomicrobiales</taxon>
        <taxon>Kaistiaceae</taxon>
        <taxon>Kaistia</taxon>
    </lineage>
</organism>
<comment type="caution">
    <text evidence="1">The sequence shown here is derived from an EMBL/GenBank/DDBJ whole genome shotgun (WGS) entry which is preliminary data.</text>
</comment>
<name>A0ABU0H2A6_9HYPH</name>
<reference evidence="1 2" key="1">
    <citation type="submission" date="2023-07" db="EMBL/GenBank/DDBJ databases">
        <title>Genomic Encyclopedia of Type Strains, Phase IV (KMG-IV): sequencing the most valuable type-strain genomes for metagenomic binning, comparative biology and taxonomic classification.</title>
        <authorList>
            <person name="Goeker M."/>
        </authorList>
    </citation>
    <scope>NUCLEOTIDE SEQUENCE [LARGE SCALE GENOMIC DNA]</scope>
    <source>
        <strain evidence="1 2">B6-8</strain>
    </source>
</reference>
<proteinExistence type="predicted"/>
<evidence type="ECO:0000313" key="2">
    <source>
        <dbReference type="Proteomes" id="UP001241603"/>
    </source>
</evidence>
<keyword evidence="2" id="KW-1185">Reference proteome</keyword>
<evidence type="ECO:0000313" key="1">
    <source>
        <dbReference type="EMBL" id="MDQ0436431.1"/>
    </source>
</evidence>
<protein>
    <submittedName>
        <fullName evidence="1">Uncharacterized protein</fullName>
    </submittedName>
</protein>
<accession>A0ABU0H2A6</accession>
<dbReference type="EMBL" id="JAUSVO010000001">
    <property type="protein sequence ID" value="MDQ0436431.1"/>
    <property type="molecule type" value="Genomic_DNA"/>
</dbReference>